<dbReference type="AlphaFoldDB" id="A0A6J4LXT3"/>
<comment type="pathway">
    <text evidence="1">Cofactor biosynthesis; thiamine diphosphate biosynthesis.</text>
</comment>
<sequence>MSLAARLWAASADAADAALAHPFVRGLADGSLPLPAFQVYVAQDAVFLEGFARAYALALARSDDRATLDAFAGLIAGVVDELRLHAAYAERWGVDTTPVRPLPATTAYTDFVLATAALRGVGVTCAALAPCMRLYAHLGTSLDPEAAGPYAEWVRTYADPAFEALARTLEDLLDRHADDVPEVAAAYRRAMELELAFFSAALERSPG</sequence>
<gene>
    <name evidence="3" type="ORF">AVDCRST_MAG07-2748</name>
</gene>
<dbReference type="Gene3D" id="1.20.910.10">
    <property type="entry name" value="Heme oxygenase-like"/>
    <property type="match status" value="1"/>
</dbReference>
<evidence type="ECO:0000313" key="3">
    <source>
        <dbReference type="EMBL" id="CAA9342764.1"/>
    </source>
</evidence>
<dbReference type="PANTHER" id="PTHR43198">
    <property type="entry name" value="BIFUNCTIONAL TH2 PROTEIN"/>
    <property type="match status" value="1"/>
</dbReference>
<reference evidence="3" key="1">
    <citation type="submission" date="2020-02" db="EMBL/GenBank/DDBJ databases">
        <authorList>
            <person name="Meier V. D."/>
        </authorList>
    </citation>
    <scope>NUCLEOTIDE SEQUENCE</scope>
    <source>
        <strain evidence="3">AVDCRST_MAG07</strain>
    </source>
</reference>
<dbReference type="InterPro" id="IPR050967">
    <property type="entry name" value="Thiamine_Salvage_TenA"/>
</dbReference>
<dbReference type="GO" id="GO:0050334">
    <property type="term" value="F:thiaminase activity"/>
    <property type="evidence" value="ECO:0007669"/>
    <property type="project" value="UniProtKB-EC"/>
</dbReference>
<dbReference type="PANTHER" id="PTHR43198:SF2">
    <property type="entry name" value="SI:CH1073-67J19.1-RELATED"/>
    <property type="match status" value="1"/>
</dbReference>
<keyword evidence="3" id="KW-0378">Hydrolase</keyword>
<dbReference type="EMBL" id="CADCUB010000120">
    <property type="protein sequence ID" value="CAA9342764.1"/>
    <property type="molecule type" value="Genomic_DNA"/>
</dbReference>
<name>A0A6J4LXT3_9ACTN</name>
<dbReference type="Pfam" id="PF03070">
    <property type="entry name" value="TENA_THI-4"/>
    <property type="match status" value="1"/>
</dbReference>
<dbReference type="EC" id="3.5.99.2" evidence="3"/>
<proteinExistence type="predicted"/>
<organism evidence="3">
    <name type="scientific">uncultured Frankineae bacterium</name>
    <dbReference type="NCBI Taxonomy" id="437475"/>
    <lineage>
        <taxon>Bacteria</taxon>
        <taxon>Bacillati</taxon>
        <taxon>Actinomycetota</taxon>
        <taxon>Actinomycetes</taxon>
        <taxon>Frankiales</taxon>
        <taxon>environmental samples</taxon>
    </lineage>
</organism>
<dbReference type="SUPFAM" id="SSF48613">
    <property type="entry name" value="Heme oxygenase-like"/>
    <property type="match status" value="1"/>
</dbReference>
<dbReference type="GO" id="GO:0005829">
    <property type="term" value="C:cytosol"/>
    <property type="evidence" value="ECO:0007669"/>
    <property type="project" value="TreeGrafter"/>
</dbReference>
<protein>
    <submittedName>
        <fullName evidence="3">Thiaminase II involved in salvage of thiamin pyrimidine moiety, TenA subgroup with Cys in active site</fullName>
        <ecNumber evidence="3">3.5.99.2</ecNumber>
    </submittedName>
</protein>
<evidence type="ECO:0000259" key="2">
    <source>
        <dbReference type="Pfam" id="PF03070"/>
    </source>
</evidence>
<accession>A0A6J4LXT3</accession>
<dbReference type="InterPro" id="IPR016084">
    <property type="entry name" value="Haem_Oase-like_multi-hlx"/>
</dbReference>
<dbReference type="CDD" id="cd19368">
    <property type="entry name" value="TenA_C_AtTH2-like"/>
    <property type="match status" value="1"/>
</dbReference>
<evidence type="ECO:0000256" key="1">
    <source>
        <dbReference type="ARBA" id="ARBA00004948"/>
    </source>
</evidence>
<feature type="domain" description="Thiaminase-2/PQQC" evidence="2">
    <location>
        <begin position="14"/>
        <end position="202"/>
    </location>
</feature>
<dbReference type="InterPro" id="IPR004305">
    <property type="entry name" value="Thiaminase-2/PQQC"/>
</dbReference>